<evidence type="ECO:0000256" key="3">
    <source>
        <dbReference type="ARBA" id="ARBA00022989"/>
    </source>
</evidence>
<accession>A0A969PRD8</accession>
<dbReference type="Pfam" id="PF01943">
    <property type="entry name" value="Polysacc_synt"/>
    <property type="match status" value="1"/>
</dbReference>
<dbReference type="EMBL" id="JAATHJ010000036">
    <property type="protein sequence ID" value="NJP39026.1"/>
    <property type="molecule type" value="Genomic_DNA"/>
</dbReference>
<keyword evidence="3 5" id="KW-1133">Transmembrane helix</keyword>
<dbReference type="InterPro" id="IPR002797">
    <property type="entry name" value="Polysacc_synth"/>
</dbReference>
<keyword evidence="2 5" id="KW-0812">Transmembrane</keyword>
<keyword evidence="7" id="KW-1185">Reference proteome</keyword>
<evidence type="ECO:0000313" key="6">
    <source>
        <dbReference type="EMBL" id="NJP39026.1"/>
    </source>
</evidence>
<protein>
    <submittedName>
        <fullName evidence="6">Oligosaccharide flippase family protein</fullName>
    </submittedName>
</protein>
<evidence type="ECO:0000313" key="7">
    <source>
        <dbReference type="Proteomes" id="UP000752012"/>
    </source>
</evidence>
<keyword evidence="4 5" id="KW-0472">Membrane</keyword>
<organism evidence="6 7">
    <name type="scientific">Alkalicoccus luteus</name>
    <dbReference type="NCBI Taxonomy" id="1237094"/>
    <lineage>
        <taxon>Bacteria</taxon>
        <taxon>Bacillati</taxon>
        <taxon>Bacillota</taxon>
        <taxon>Bacilli</taxon>
        <taxon>Bacillales</taxon>
        <taxon>Bacillaceae</taxon>
        <taxon>Alkalicoccus</taxon>
    </lineage>
</organism>
<dbReference type="AlphaFoldDB" id="A0A969PRD8"/>
<evidence type="ECO:0000256" key="4">
    <source>
        <dbReference type="ARBA" id="ARBA00023136"/>
    </source>
</evidence>
<feature type="transmembrane region" description="Helical" evidence="5">
    <location>
        <begin position="51"/>
        <end position="72"/>
    </location>
</feature>
<proteinExistence type="predicted"/>
<comment type="caution">
    <text evidence="6">The sequence shown here is derived from an EMBL/GenBank/DDBJ whole genome shotgun (WGS) entry which is preliminary data.</text>
</comment>
<comment type="subcellular location">
    <subcellularLocation>
        <location evidence="1">Membrane</location>
        <topology evidence="1">Multi-pass membrane protein</topology>
    </subcellularLocation>
</comment>
<reference evidence="6 7" key="1">
    <citation type="submission" date="2020-03" db="EMBL/GenBank/DDBJ databases">
        <title>Assessment of the enzymatic potential of alkaline-tolerant lipase obtained from Bacillus luteus H11 (technogenic soil) for the bioremediation of saline soils contaminated with petroleum substances.</title>
        <authorList>
            <person name="Kalwasinska A."/>
        </authorList>
    </citation>
    <scope>NUCLEOTIDE SEQUENCE [LARGE SCALE GENOMIC DNA]</scope>
    <source>
        <strain evidence="6 7">H11</strain>
    </source>
</reference>
<evidence type="ECO:0000256" key="2">
    <source>
        <dbReference type="ARBA" id="ARBA00022692"/>
    </source>
</evidence>
<name>A0A969PRD8_9BACI</name>
<evidence type="ECO:0000256" key="5">
    <source>
        <dbReference type="SAM" id="Phobius"/>
    </source>
</evidence>
<sequence>MPHSPPSWAKGAAYLSLAALAAKGLSALYKIPYQNMTGDTGFYVYQQVYPLYGAVLVLGTYGFPLVIAKALIDNGGREGIRPLLTF</sequence>
<dbReference type="Proteomes" id="UP000752012">
    <property type="component" value="Unassembled WGS sequence"/>
</dbReference>
<evidence type="ECO:0000256" key="1">
    <source>
        <dbReference type="ARBA" id="ARBA00004141"/>
    </source>
</evidence>
<dbReference type="GO" id="GO:0016020">
    <property type="term" value="C:membrane"/>
    <property type="evidence" value="ECO:0007669"/>
    <property type="project" value="UniProtKB-SubCell"/>
</dbReference>
<gene>
    <name evidence="6" type="ORF">HCN83_15765</name>
</gene>